<dbReference type="SUPFAM" id="SSF52200">
    <property type="entry name" value="Toll/Interleukin receptor TIR domain"/>
    <property type="match status" value="1"/>
</dbReference>
<evidence type="ECO:0000256" key="3">
    <source>
        <dbReference type="ARBA" id="ARBA00022821"/>
    </source>
</evidence>
<protein>
    <submittedName>
        <fullName evidence="6">Disease resistance protein RPV1</fullName>
    </submittedName>
</protein>
<dbReference type="InterPro" id="IPR027417">
    <property type="entry name" value="P-loop_NTPase"/>
</dbReference>
<keyword evidence="5" id="KW-1185">Reference proteome</keyword>
<dbReference type="PRINTS" id="PR00364">
    <property type="entry name" value="DISEASERSIST"/>
</dbReference>
<dbReference type="Pfam" id="PF23282">
    <property type="entry name" value="WHD_ROQ1"/>
    <property type="match status" value="1"/>
</dbReference>
<dbReference type="PANTHER" id="PTHR11017">
    <property type="entry name" value="LEUCINE-RICH REPEAT-CONTAINING PROTEIN"/>
    <property type="match status" value="1"/>
</dbReference>
<dbReference type="Gene3D" id="3.40.50.10140">
    <property type="entry name" value="Toll/interleukin-1 receptor homology (TIR) domain"/>
    <property type="match status" value="1"/>
</dbReference>
<dbReference type="Proteomes" id="UP001652623">
    <property type="component" value="Chromosome 6"/>
</dbReference>
<evidence type="ECO:0000256" key="1">
    <source>
        <dbReference type="ARBA" id="ARBA00022614"/>
    </source>
</evidence>
<sequence length="1091" mass="125206">MDSSSSSSSYSSREKYDVFLSFRGEDTRDGFTGHLYHSLDQKHILIFKDDENLESGHRISEIMEAIKESKICIIVFSQDFASSTSCLDEVVRILECKRNGNDVIPIFYGIEPSVVRKQQEGYAEAFAKHEQRFRDRREKVQQWRDALEEVADIRGYDSNDIRPEYKFIEKIVKDVLLKLSKYVSTNDHFKRHLIGIEKPMKEIEGLLSIGSMNVRIIGLYGMGGIGKTTLACAIFQTFCRHFESYCFLNDVREESARHGINHLREKLLFELFKDKTFLNMESTAIQDRCLRTRVLIVLDDLDAIFQLNKLLPKVCTFGDGSRIIVTTRDAQVLKSRADKLYEVKRLNDFDALMLFRLHAFGQNSDLPGYEALSKCASDYAHGNPLALEVLGSSLYSKSIKEWESALDKLKTDQDRNIQKVLKISYDGLGDKGIQGIFLDIACFFDGEVDREYVESILHRSKRSDATIGISVLIDKSLIIECQNKLSMHDLLRQMGKAIVCDENKDPGQRSRLWNAKDVSYVLERSTGSSEVEGILLNQSELRKDVNVKPISFSKMYYLRLLRMHCDDRFCSGDIFYEKLGWGPYNREVCKKIYLPLEGLEFLSEELRYLQWDSYPLKDFPPNFSPENLVELVMRDSQLVELLWNENQPVEKLKKMDLSYSEHLIQIPNLCGAINLESINLQGCISLVQVPSCFKNLDKLELLDLSDCENLKDGMENLPLNIRELKLCRTAIEELPSSVRSLLGLLDLDMSGCNNLKYGMESLPLNLKKLRLCGTAIQVVPSSIGCLMGLSHLDLYNCKRLKCLPKSIWKLKSLGWLDLSNCPNLIELEDCTSSSLRYLKISGCTGLRSIIELPSSLTCLDANNCSSLETISSWRTPTAQDYDPQVQHKNNKSKGEIYNFEQCLKLDDNTRNNVFTNVARRRILSAQDDISYLEMVYPGSEILWGFSYRALYGNSFIQLPPKLFNINDSRFKFVFCAVFVFKISRPETKIRFRFNFTTSMYSSVRGSFNYEDSCTLQVNNNSEHVIVRYATIDLRHVFGVNWSSVCRMVTGASFHVFMEQEKSVNWKIKQFGFELANTWGASNILKVKRPWN</sequence>
<gene>
    <name evidence="6" type="primary">LOC107431556</name>
</gene>
<dbReference type="Gene3D" id="1.10.8.430">
    <property type="entry name" value="Helical domain of apoptotic protease-activating factors"/>
    <property type="match status" value="1"/>
</dbReference>
<dbReference type="Pfam" id="PF00931">
    <property type="entry name" value="NB-ARC"/>
    <property type="match status" value="1"/>
</dbReference>
<dbReference type="GeneID" id="107431556"/>
<dbReference type="PANTHER" id="PTHR11017:SF479">
    <property type="entry name" value="DISEASE RESISTANCE PROTEIN (TIR-NBS-LRR CLASS) FAMILY"/>
    <property type="match status" value="1"/>
</dbReference>
<dbReference type="InterPro" id="IPR058192">
    <property type="entry name" value="WHD_ROQ1-like"/>
</dbReference>
<evidence type="ECO:0000256" key="2">
    <source>
        <dbReference type="ARBA" id="ARBA00022737"/>
    </source>
</evidence>
<organism evidence="5 6">
    <name type="scientific">Ziziphus jujuba</name>
    <name type="common">Chinese jujube</name>
    <name type="synonym">Ziziphus sativa</name>
    <dbReference type="NCBI Taxonomy" id="326968"/>
    <lineage>
        <taxon>Eukaryota</taxon>
        <taxon>Viridiplantae</taxon>
        <taxon>Streptophyta</taxon>
        <taxon>Embryophyta</taxon>
        <taxon>Tracheophyta</taxon>
        <taxon>Spermatophyta</taxon>
        <taxon>Magnoliopsida</taxon>
        <taxon>eudicotyledons</taxon>
        <taxon>Gunneridae</taxon>
        <taxon>Pentapetalae</taxon>
        <taxon>rosids</taxon>
        <taxon>fabids</taxon>
        <taxon>Rosales</taxon>
        <taxon>Rhamnaceae</taxon>
        <taxon>Paliureae</taxon>
        <taxon>Ziziphus</taxon>
    </lineage>
</organism>
<dbReference type="SMART" id="SM00255">
    <property type="entry name" value="TIR"/>
    <property type="match status" value="1"/>
</dbReference>
<dbReference type="Pfam" id="PF01582">
    <property type="entry name" value="TIR"/>
    <property type="match status" value="1"/>
</dbReference>
<dbReference type="PROSITE" id="PS50104">
    <property type="entry name" value="TIR"/>
    <property type="match status" value="1"/>
</dbReference>
<keyword evidence="2" id="KW-0677">Repeat</keyword>
<evidence type="ECO:0000313" key="6">
    <source>
        <dbReference type="RefSeq" id="XP_048319571.2"/>
    </source>
</evidence>
<keyword evidence="1" id="KW-0433">Leucine-rich repeat</keyword>
<evidence type="ECO:0000313" key="5">
    <source>
        <dbReference type="Proteomes" id="UP001652623"/>
    </source>
</evidence>
<dbReference type="InterPro" id="IPR032675">
    <property type="entry name" value="LRR_dom_sf"/>
</dbReference>
<dbReference type="InterPro" id="IPR035897">
    <property type="entry name" value="Toll_tir_struct_dom_sf"/>
</dbReference>
<proteinExistence type="predicted"/>
<dbReference type="InterPro" id="IPR042197">
    <property type="entry name" value="Apaf_helical"/>
</dbReference>
<dbReference type="Gene3D" id="3.40.50.300">
    <property type="entry name" value="P-loop containing nucleotide triphosphate hydrolases"/>
    <property type="match status" value="1"/>
</dbReference>
<reference evidence="6" key="1">
    <citation type="submission" date="2025-08" db="UniProtKB">
        <authorList>
            <consortium name="RefSeq"/>
        </authorList>
    </citation>
    <scope>IDENTIFICATION</scope>
    <source>
        <tissue evidence="6">Seedling</tissue>
    </source>
</reference>
<name>A0ABM3I306_ZIZJJ</name>
<evidence type="ECO:0000259" key="4">
    <source>
        <dbReference type="PROSITE" id="PS50104"/>
    </source>
</evidence>
<feature type="domain" description="TIR" evidence="4">
    <location>
        <begin position="14"/>
        <end position="179"/>
    </location>
</feature>
<dbReference type="InterPro" id="IPR002182">
    <property type="entry name" value="NB-ARC"/>
</dbReference>
<keyword evidence="3" id="KW-0611">Plant defense</keyword>
<dbReference type="SUPFAM" id="SSF46785">
    <property type="entry name" value="Winged helix' DNA-binding domain"/>
    <property type="match status" value="1"/>
</dbReference>
<dbReference type="RefSeq" id="XP_048319571.2">
    <property type="nucleotide sequence ID" value="XM_048463614.2"/>
</dbReference>
<dbReference type="InterPro" id="IPR000157">
    <property type="entry name" value="TIR_dom"/>
</dbReference>
<dbReference type="InterPro" id="IPR044974">
    <property type="entry name" value="Disease_R_plants"/>
</dbReference>
<dbReference type="Gene3D" id="3.80.10.10">
    <property type="entry name" value="Ribonuclease Inhibitor"/>
    <property type="match status" value="2"/>
</dbReference>
<dbReference type="InterPro" id="IPR036390">
    <property type="entry name" value="WH_DNA-bd_sf"/>
</dbReference>
<dbReference type="SUPFAM" id="SSF52058">
    <property type="entry name" value="L domain-like"/>
    <property type="match status" value="1"/>
</dbReference>
<accession>A0ABM3I306</accession>
<dbReference type="SUPFAM" id="SSF52540">
    <property type="entry name" value="P-loop containing nucleoside triphosphate hydrolases"/>
    <property type="match status" value="1"/>
</dbReference>